<evidence type="ECO:0000313" key="7">
    <source>
        <dbReference type="EMBL" id="KAB8073333.1"/>
    </source>
</evidence>
<dbReference type="Pfam" id="PF00172">
    <property type="entry name" value="Zn_clus"/>
    <property type="match status" value="1"/>
</dbReference>
<keyword evidence="1" id="KW-0805">Transcription regulation</keyword>
<feature type="region of interest" description="Disordered" evidence="5">
    <location>
        <begin position="1"/>
        <end position="24"/>
    </location>
</feature>
<dbReference type="GO" id="GO:0003677">
    <property type="term" value="F:DNA binding"/>
    <property type="evidence" value="ECO:0007669"/>
    <property type="project" value="UniProtKB-KW"/>
</dbReference>
<name>A0A5N5WXQ9_9EURO</name>
<evidence type="ECO:0000259" key="6">
    <source>
        <dbReference type="PROSITE" id="PS50048"/>
    </source>
</evidence>
<dbReference type="InterPro" id="IPR052400">
    <property type="entry name" value="Zn2-C6_fungal_TF"/>
</dbReference>
<dbReference type="OrthoDB" id="3546279at2759"/>
<sequence>MCEETAALGPPRARKRHRARHTKSRLGCLPCKQRRVKCDETRPVCGACSSREEPCTFPDPSTYPSRPASSSRTRGEGRPTPRSGALPHGHETAPEPAWQADGDRLPEPLVVDLARSTEFSHPARDDHLVTDNLRLLQYFHLHTAQQMSLHTKRNQVWQRVIPDLAVNNPYLMHLLLALSGIHMTTDRLKLGPAAESKGSIGMVDLQVIVEHHQRGLQAFREEVSRLSNANAEVVYAGSLLLVGFIYASLQVNELNPPGVLNWLHLIRGVSSVIDDQWPTLKASRLRPMVLYFHGDEYWRDLPFASSMSRLNYSSLPSSSSTMDGALNEHLRAVDTLDAIYSRVISVLQCSISEQGCPNHAEIQADFEETAVLSWPLLIPRDFINLLEIDEEAVPTWRLSLVILAYYYVVNTLLDRWYLNGSFEGEIFKIHEIVRTSGSSQLTGLMIWPVRVASS</sequence>
<keyword evidence="4" id="KW-0539">Nucleus</keyword>
<reference evidence="7 8" key="1">
    <citation type="submission" date="2019-04" db="EMBL/GenBank/DDBJ databases">
        <title>Friends and foes A comparative genomics study of 23 Aspergillus species from section Flavi.</title>
        <authorList>
            <consortium name="DOE Joint Genome Institute"/>
            <person name="Kjaerbolling I."/>
            <person name="Vesth T."/>
            <person name="Frisvad J.C."/>
            <person name="Nybo J.L."/>
            <person name="Theobald S."/>
            <person name="Kildgaard S."/>
            <person name="Isbrandt T."/>
            <person name="Kuo A."/>
            <person name="Sato A."/>
            <person name="Lyhne E.K."/>
            <person name="Kogle M.E."/>
            <person name="Wiebenga A."/>
            <person name="Kun R.S."/>
            <person name="Lubbers R.J."/>
            <person name="Makela M.R."/>
            <person name="Barry K."/>
            <person name="Chovatia M."/>
            <person name="Clum A."/>
            <person name="Daum C."/>
            <person name="Haridas S."/>
            <person name="He G."/>
            <person name="LaButti K."/>
            <person name="Lipzen A."/>
            <person name="Mondo S."/>
            <person name="Riley R."/>
            <person name="Salamov A."/>
            <person name="Simmons B.A."/>
            <person name="Magnuson J.K."/>
            <person name="Henrissat B."/>
            <person name="Mortensen U.H."/>
            <person name="Larsen T.O."/>
            <person name="Devries R.P."/>
            <person name="Grigoriev I.V."/>
            <person name="Machida M."/>
            <person name="Baker S.E."/>
            <person name="Andersen M.R."/>
        </authorList>
    </citation>
    <scope>NUCLEOTIDE SEQUENCE [LARGE SCALE GENOMIC DNA]</scope>
    <source>
        <strain evidence="7 8">CBS 151.66</strain>
    </source>
</reference>
<dbReference type="Gene3D" id="4.10.240.10">
    <property type="entry name" value="Zn(2)-C6 fungal-type DNA-binding domain"/>
    <property type="match status" value="1"/>
</dbReference>
<dbReference type="GO" id="GO:0000981">
    <property type="term" value="F:DNA-binding transcription factor activity, RNA polymerase II-specific"/>
    <property type="evidence" value="ECO:0007669"/>
    <property type="project" value="InterPro"/>
</dbReference>
<feature type="compositionally biased region" description="Basic residues" evidence="5">
    <location>
        <begin position="12"/>
        <end position="24"/>
    </location>
</feature>
<accession>A0A5N5WXQ9</accession>
<dbReference type="PROSITE" id="PS00463">
    <property type="entry name" value="ZN2_CY6_FUNGAL_1"/>
    <property type="match status" value="1"/>
</dbReference>
<dbReference type="SUPFAM" id="SSF57701">
    <property type="entry name" value="Zn2/Cys6 DNA-binding domain"/>
    <property type="match status" value="1"/>
</dbReference>
<dbReference type="EMBL" id="ML732229">
    <property type="protein sequence ID" value="KAB8073333.1"/>
    <property type="molecule type" value="Genomic_DNA"/>
</dbReference>
<gene>
    <name evidence="7" type="ORF">BDV29DRAFT_191851</name>
</gene>
<evidence type="ECO:0000256" key="3">
    <source>
        <dbReference type="ARBA" id="ARBA00023163"/>
    </source>
</evidence>
<dbReference type="Proteomes" id="UP000326565">
    <property type="component" value="Unassembled WGS sequence"/>
</dbReference>
<dbReference type="AlphaFoldDB" id="A0A5N5WXQ9"/>
<evidence type="ECO:0000256" key="2">
    <source>
        <dbReference type="ARBA" id="ARBA00023125"/>
    </source>
</evidence>
<evidence type="ECO:0000256" key="4">
    <source>
        <dbReference type="ARBA" id="ARBA00023242"/>
    </source>
</evidence>
<dbReference type="InterPro" id="IPR036864">
    <property type="entry name" value="Zn2-C6_fun-type_DNA-bd_sf"/>
</dbReference>
<dbReference type="InterPro" id="IPR021858">
    <property type="entry name" value="Fun_TF"/>
</dbReference>
<dbReference type="PROSITE" id="PS50048">
    <property type="entry name" value="ZN2_CY6_FUNGAL_2"/>
    <property type="match status" value="1"/>
</dbReference>
<dbReference type="GO" id="GO:0008270">
    <property type="term" value="F:zinc ion binding"/>
    <property type="evidence" value="ECO:0007669"/>
    <property type="project" value="InterPro"/>
</dbReference>
<dbReference type="Pfam" id="PF11951">
    <property type="entry name" value="Fungal_trans_2"/>
    <property type="match status" value="1"/>
</dbReference>
<dbReference type="InterPro" id="IPR001138">
    <property type="entry name" value="Zn2Cys6_DnaBD"/>
</dbReference>
<evidence type="ECO:0000256" key="5">
    <source>
        <dbReference type="SAM" id="MobiDB-lite"/>
    </source>
</evidence>
<keyword evidence="2" id="KW-0238">DNA-binding</keyword>
<evidence type="ECO:0000256" key="1">
    <source>
        <dbReference type="ARBA" id="ARBA00023015"/>
    </source>
</evidence>
<keyword evidence="3" id="KW-0804">Transcription</keyword>
<dbReference type="SMART" id="SM00066">
    <property type="entry name" value="GAL4"/>
    <property type="match status" value="1"/>
</dbReference>
<keyword evidence="8" id="KW-1185">Reference proteome</keyword>
<dbReference type="CDD" id="cd00067">
    <property type="entry name" value="GAL4"/>
    <property type="match status" value="1"/>
</dbReference>
<protein>
    <recommendedName>
        <fullName evidence="6">Zn(2)-C6 fungal-type domain-containing protein</fullName>
    </recommendedName>
</protein>
<organism evidence="7 8">
    <name type="scientific">Aspergillus leporis</name>
    <dbReference type="NCBI Taxonomy" id="41062"/>
    <lineage>
        <taxon>Eukaryota</taxon>
        <taxon>Fungi</taxon>
        <taxon>Dikarya</taxon>
        <taxon>Ascomycota</taxon>
        <taxon>Pezizomycotina</taxon>
        <taxon>Eurotiomycetes</taxon>
        <taxon>Eurotiomycetidae</taxon>
        <taxon>Eurotiales</taxon>
        <taxon>Aspergillaceae</taxon>
        <taxon>Aspergillus</taxon>
        <taxon>Aspergillus subgen. Circumdati</taxon>
    </lineage>
</organism>
<evidence type="ECO:0000313" key="8">
    <source>
        <dbReference type="Proteomes" id="UP000326565"/>
    </source>
</evidence>
<dbReference type="PANTHER" id="PTHR47657">
    <property type="entry name" value="STEROL REGULATORY ELEMENT-BINDING PROTEIN ECM22"/>
    <property type="match status" value="1"/>
</dbReference>
<proteinExistence type="predicted"/>
<feature type="domain" description="Zn(2)-C6 fungal-type" evidence="6">
    <location>
        <begin position="27"/>
        <end position="57"/>
    </location>
</feature>
<dbReference type="GO" id="GO:0009893">
    <property type="term" value="P:positive regulation of metabolic process"/>
    <property type="evidence" value="ECO:0007669"/>
    <property type="project" value="UniProtKB-ARBA"/>
</dbReference>
<feature type="region of interest" description="Disordered" evidence="5">
    <location>
        <begin position="46"/>
        <end position="103"/>
    </location>
</feature>
<dbReference type="PANTHER" id="PTHR47657:SF10">
    <property type="entry name" value="ZN(II)2CYS6 TRANSCRIPTION FACTOR (EUROFUNG)"/>
    <property type="match status" value="1"/>
</dbReference>
<feature type="compositionally biased region" description="Polar residues" evidence="5">
    <location>
        <begin position="62"/>
        <end position="72"/>
    </location>
</feature>